<comment type="similarity">
    <text evidence="1">Belongs to the NmrA-type oxidoreductase family.</text>
</comment>
<keyword evidence="6" id="KW-1185">Reference proteome</keyword>
<dbReference type="Gene3D" id="3.40.50.720">
    <property type="entry name" value="NAD(P)-binding Rossmann-like Domain"/>
    <property type="match status" value="1"/>
</dbReference>
<evidence type="ECO:0000256" key="2">
    <source>
        <dbReference type="ARBA" id="ARBA00022857"/>
    </source>
</evidence>
<dbReference type="GeneID" id="70249621"/>
<dbReference type="PANTHER" id="PTHR42748">
    <property type="entry name" value="NITROGEN METABOLITE REPRESSION PROTEIN NMRA FAMILY MEMBER"/>
    <property type="match status" value="1"/>
</dbReference>
<dbReference type="AlphaFoldDB" id="A0AAD4PYZ6"/>
<gene>
    <name evidence="5" type="ORF">BGW36DRAFT_416113</name>
</gene>
<feature type="domain" description="NmrA-like" evidence="4">
    <location>
        <begin position="2"/>
        <end position="301"/>
    </location>
</feature>
<comment type="caution">
    <text evidence="5">The sequence shown here is derived from an EMBL/GenBank/DDBJ whole genome shotgun (WGS) entry which is preliminary data.</text>
</comment>
<evidence type="ECO:0000259" key="4">
    <source>
        <dbReference type="Pfam" id="PF05368"/>
    </source>
</evidence>
<keyword evidence="2" id="KW-0521">NADP</keyword>
<dbReference type="RefSeq" id="XP_046072935.1">
    <property type="nucleotide sequence ID" value="XM_046219334.1"/>
</dbReference>
<dbReference type="InterPro" id="IPR008030">
    <property type="entry name" value="NmrA-like"/>
</dbReference>
<dbReference type="GO" id="GO:0005634">
    <property type="term" value="C:nucleus"/>
    <property type="evidence" value="ECO:0007669"/>
    <property type="project" value="TreeGrafter"/>
</dbReference>
<evidence type="ECO:0000256" key="3">
    <source>
        <dbReference type="ARBA" id="ARBA00023002"/>
    </source>
</evidence>
<keyword evidence="3" id="KW-0560">Oxidoreductase</keyword>
<proteinExistence type="inferred from homology"/>
<dbReference type="PANTHER" id="PTHR42748:SF30">
    <property type="entry name" value="NMRA-LIKE DOMAIN-CONTAINING PROTEIN"/>
    <property type="match status" value="1"/>
</dbReference>
<dbReference type="CDD" id="cd05251">
    <property type="entry name" value="NmrA_like_SDR_a"/>
    <property type="match status" value="1"/>
</dbReference>
<dbReference type="SUPFAM" id="SSF51735">
    <property type="entry name" value="NAD(P)-binding Rossmann-fold domains"/>
    <property type="match status" value="1"/>
</dbReference>
<evidence type="ECO:0000313" key="5">
    <source>
        <dbReference type="EMBL" id="KAH8698471.1"/>
    </source>
</evidence>
<sequence length="312" mass="34731">MSKLFVIFGATGQQGGALVNYILDHPEFSKTFRLRAITRNASSTAAAKLKQKSVEIVEANLDDPETLHAAVAGAYAVFSVTNYWEKARASVEIAQGKALADAAVAAGVTLFIWSSLPNVKKITNGKLTEVHHFDSKAEVEEYIRGLSFPSSVFFLPGWFMQNVWNDLAPKPKKISDQKVLFPFAFTPETRIPLIDISDIGKYLAPALRDPLKYNGCQLTASTAFYTAQEQVETWSEVSGKQVVLPSISEIPLLTDDPIKQKVSQAPTMLSEWSYYGPTGQKDLEWTLEQVDEKLTTWREFLEANGPWFEDDN</sequence>
<evidence type="ECO:0000313" key="6">
    <source>
        <dbReference type="Proteomes" id="UP001201262"/>
    </source>
</evidence>
<organism evidence="5 6">
    <name type="scientific">Talaromyces proteolyticus</name>
    <dbReference type="NCBI Taxonomy" id="1131652"/>
    <lineage>
        <taxon>Eukaryota</taxon>
        <taxon>Fungi</taxon>
        <taxon>Dikarya</taxon>
        <taxon>Ascomycota</taxon>
        <taxon>Pezizomycotina</taxon>
        <taxon>Eurotiomycetes</taxon>
        <taxon>Eurotiomycetidae</taxon>
        <taxon>Eurotiales</taxon>
        <taxon>Trichocomaceae</taxon>
        <taxon>Talaromyces</taxon>
        <taxon>Talaromyces sect. Bacilispori</taxon>
    </lineage>
</organism>
<dbReference type="InterPro" id="IPR036291">
    <property type="entry name" value="NAD(P)-bd_dom_sf"/>
</dbReference>
<dbReference type="InterPro" id="IPR051164">
    <property type="entry name" value="NmrA-like_oxidored"/>
</dbReference>
<name>A0AAD4PYZ6_9EURO</name>
<accession>A0AAD4PYZ6</accession>
<dbReference type="EMBL" id="JAJTJA010000005">
    <property type="protein sequence ID" value="KAH8698471.1"/>
    <property type="molecule type" value="Genomic_DNA"/>
</dbReference>
<evidence type="ECO:0000256" key="1">
    <source>
        <dbReference type="ARBA" id="ARBA00006328"/>
    </source>
</evidence>
<dbReference type="Proteomes" id="UP001201262">
    <property type="component" value="Unassembled WGS sequence"/>
</dbReference>
<reference evidence="5" key="1">
    <citation type="submission" date="2021-12" db="EMBL/GenBank/DDBJ databases">
        <title>Convergent genome expansion in fungi linked to evolution of root-endophyte symbiosis.</title>
        <authorList>
            <consortium name="DOE Joint Genome Institute"/>
            <person name="Ke Y.-H."/>
            <person name="Bonito G."/>
            <person name="Liao H.-L."/>
            <person name="Looney B."/>
            <person name="Rojas-Flechas A."/>
            <person name="Nash J."/>
            <person name="Hameed K."/>
            <person name="Schadt C."/>
            <person name="Martin F."/>
            <person name="Crous P.W."/>
            <person name="Miettinen O."/>
            <person name="Magnuson J.K."/>
            <person name="Labbe J."/>
            <person name="Jacobson D."/>
            <person name="Doktycz M.J."/>
            <person name="Veneault-Fourrey C."/>
            <person name="Kuo A."/>
            <person name="Mondo S."/>
            <person name="Calhoun S."/>
            <person name="Riley R."/>
            <person name="Ohm R."/>
            <person name="LaButti K."/>
            <person name="Andreopoulos B."/>
            <person name="Pangilinan J."/>
            <person name="Nolan M."/>
            <person name="Tritt A."/>
            <person name="Clum A."/>
            <person name="Lipzen A."/>
            <person name="Daum C."/>
            <person name="Barry K."/>
            <person name="Grigoriev I.V."/>
            <person name="Vilgalys R."/>
        </authorList>
    </citation>
    <scope>NUCLEOTIDE SEQUENCE</scope>
    <source>
        <strain evidence="5">PMI_201</strain>
    </source>
</reference>
<dbReference type="GO" id="GO:0016491">
    <property type="term" value="F:oxidoreductase activity"/>
    <property type="evidence" value="ECO:0007669"/>
    <property type="project" value="UniProtKB-KW"/>
</dbReference>
<dbReference type="Gene3D" id="3.90.25.10">
    <property type="entry name" value="UDP-galactose 4-epimerase, domain 1"/>
    <property type="match status" value="1"/>
</dbReference>
<protein>
    <submittedName>
        <fullName evidence="5">NmrA-like family-domain-containing protein</fullName>
    </submittedName>
</protein>
<dbReference type="Pfam" id="PF05368">
    <property type="entry name" value="NmrA"/>
    <property type="match status" value="1"/>
</dbReference>